<feature type="region of interest" description="Disordered" evidence="1">
    <location>
        <begin position="69"/>
        <end position="105"/>
    </location>
</feature>
<feature type="compositionally biased region" description="Pro residues" evidence="1">
    <location>
        <begin position="83"/>
        <end position="104"/>
    </location>
</feature>
<organism evidence="2 3">
    <name type="scientific">Dermacoccus nishinomiyaensis</name>
    <dbReference type="NCBI Taxonomy" id="1274"/>
    <lineage>
        <taxon>Bacteria</taxon>
        <taxon>Bacillati</taxon>
        <taxon>Actinomycetota</taxon>
        <taxon>Actinomycetes</taxon>
        <taxon>Micrococcales</taxon>
        <taxon>Dermacoccaceae</taxon>
        <taxon>Dermacoccus</taxon>
    </lineage>
</organism>
<evidence type="ECO:0000313" key="2">
    <source>
        <dbReference type="EMBL" id="AIF41423.1"/>
    </source>
</evidence>
<gene>
    <name evidence="2" type="ORF">HX89_11275</name>
</gene>
<keyword evidence="3" id="KW-1185">Reference proteome</keyword>
<dbReference type="Proteomes" id="UP000027986">
    <property type="component" value="Chromosome"/>
</dbReference>
<reference evidence="2 3" key="1">
    <citation type="submission" date="2014-07" db="EMBL/GenBank/DDBJ databases">
        <title>Genome Sequencing of Dermacoccus nishinomiyaensis.</title>
        <authorList>
            <person name="Hong K.W."/>
            <person name="Chan K.G."/>
        </authorList>
    </citation>
    <scope>NUCLEOTIDE SEQUENCE [LARGE SCALE GENOMIC DNA]</scope>
    <source>
        <strain evidence="2 3">M25</strain>
    </source>
</reference>
<evidence type="ECO:0000313" key="3">
    <source>
        <dbReference type="Proteomes" id="UP000027986"/>
    </source>
</evidence>
<feature type="compositionally biased region" description="Polar residues" evidence="1">
    <location>
        <begin position="1"/>
        <end position="14"/>
    </location>
</feature>
<feature type="region of interest" description="Disordered" evidence="1">
    <location>
        <begin position="1"/>
        <end position="26"/>
    </location>
</feature>
<dbReference type="EMBL" id="CP008889">
    <property type="protein sequence ID" value="AIF41423.1"/>
    <property type="molecule type" value="Genomic_DNA"/>
</dbReference>
<sequence>MKTPEATVTVSESEPQLHETHTMGPVTHDKPLVIFSKINQAGKTATITVKGNTSRSAFSVTGTIPATCKGLPTVQPNGTVTPPAQPTKPMPGTPTPTKPAPKPIGPQVQTHLVAAQGSSTSGEIGLAGLAFAAIAAGGVVTSRRR</sequence>
<dbReference type="HOGENOM" id="CLU_1783714_0_0_11"/>
<name>A0A075JMN6_9MICO</name>
<dbReference type="AlphaFoldDB" id="A0A075JMN6"/>
<dbReference type="KEGG" id="dni:HX89_11275"/>
<protein>
    <submittedName>
        <fullName evidence="2">Uncharacterized protein</fullName>
    </submittedName>
</protein>
<dbReference type="GeneID" id="41841671"/>
<dbReference type="RefSeq" id="WP_038569180.1">
    <property type="nucleotide sequence ID" value="NZ_CP008889.1"/>
</dbReference>
<proteinExistence type="predicted"/>
<evidence type="ECO:0000256" key="1">
    <source>
        <dbReference type="SAM" id="MobiDB-lite"/>
    </source>
</evidence>
<accession>A0A075JMN6</accession>
<feature type="compositionally biased region" description="Basic and acidic residues" evidence="1">
    <location>
        <begin position="15"/>
        <end position="26"/>
    </location>
</feature>